<accession>A0A840L878</accession>
<dbReference type="RefSeq" id="WP_409993745.1">
    <property type="nucleotide sequence ID" value="NZ_JACHLP010000005.1"/>
</dbReference>
<comment type="caution">
    <text evidence="3">The sequence shown here is derived from an EMBL/GenBank/DDBJ whole genome shotgun (WGS) entry which is preliminary data.</text>
</comment>
<reference evidence="3 4" key="1">
    <citation type="submission" date="2020-08" db="EMBL/GenBank/DDBJ databases">
        <title>Functional genomics of gut bacteria from endangered species of beetles.</title>
        <authorList>
            <person name="Carlos-Shanley C."/>
        </authorList>
    </citation>
    <scope>NUCLEOTIDE SEQUENCE [LARGE SCALE GENOMIC DNA]</scope>
    <source>
        <strain evidence="3 4">S00239</strain>
    </source>
</reference>
<name>A0A840L878_9BURK</name>
<sequence>MLGDMVLAQGHKGILFPSQVHAGGSNVVVYVDRLKDGASVEANDPNGDLPRDRSSWRR</sequence>
<evidence type="ECO:0000259" key="2">
    <source>
        <dbReference type="Pfam" id="PF08808"/>
    </source>
</evidence>
<protein>
    <submittedName>
        <fullName evidence="3">RES domain-containing protein</fullName>
    </submittedName>
</protein>
<evidence type="ECO:0000256" key="1">
    <source>
        <dbReference type="SAM" id="MobiDB-lite"/>
    </source>
</evidence>
<keyword evidence="4" id="KW-1185">Reference proteome</keyword>
<feature type="domain" description="RES" evidence="2">
    <location>
        <begin position="2"/>
        <end position="52"/>
    </location>
</feature>
<gene>
    <name evidence="3" type="ORF">HNP55_002812</name>
</gene>
<dbReference type="Pfam" id="PF08808">
    <property type="entry name" value="RES"/>
    <property type="match status" value="1"/>
</dbReference>
<evidence type="ECO:0000313" key="4">
    <source>
        <dbReference type="Proteomes" id="UP000562027"/>
    </source>
</evidence>
<organism evidence="3 4">
    <name type="scientific">Roseateles oligotrophus</name>
    <dbReference type="NCBI Taxonomy" id="1769250"/>
    <lineage>
        <taxon>Bacteria</taxon>
        <taxon>Pseudomonadati</taxon>
        <taxon>Pseudomonadota</taxon>
        <taxon>Betaproteobacteria</taxon>
        <taxon>Burkholderiales</taxon>
        <taxon>Sphaerotilaceae</taxon>
        <taxon>Roseateles</taxon>
    </lineage>
</organism>
<feature type="compositionally biased region" description="Basic and acidic residues" evidence="1">
    <location>
        <begin position="49"/>
        <end position="58"/>
    </location>
</feature>
<evidence type="ECO:0000313" key="3">
    <source>
        <dbReference type="EMBL" id="MBB4844276.1"/>
    </source>
</evidence>
<dbReference type="Proteomes" id="UP000562027">
    <property type="component" value="Unassembled WGS sequence"/>
</dbReference>
<dbReference type="InterPro" id="IPR014914">
    <property type="entry name" value="RES_dom"/>
</dbReference>
<dbReference type="AlphaFoldDB" id="A0A840L878"/>
<dbReference type="EMBL" id="JACHLP010000005">
    <property type="protein sequence ID" value="MBB4844276.1"/>
    <property type="molecule type" value="Genomic_DNA"/>
</dbReference>
<feature type="region of interest" description="Disordered" evidence="1">
    <location>
        <begin position="38"/>
        <end position="58"/>
    </location>
</feature>
<proteinExistence type="predicted"/>